<dbReference type="PANTHER" id="PTHR33138">
    <property type="entry name" value="OS01G0690200 PROTEIN"/>
    <property type="match status" value="1"/>
</dbReference>
<feature type="signal peptide" evidence="7">
    <location>
        <begin position="1"/>
        <end position="20"/>
    </location>
</feature>
<dbReference type="GO" id="GO:0030247">
    <property type="term" value="F:polysaccharide binding"/>
    <property type="evidence" value="ECO:0007669"/>
    <property type="project" value="InterPro"/>
</dbReference>
<comment type="subcellular location">
    <subcellularLocation>
        <location evidence="1">Membrane</location>
        <topology evidence="1">Single-pass membrane protein</topology>
    </subcellularLocation>
</comment>
<dbReference type="STRING" id="3914.A0A0L9VHA8"/>
<feature type="chain" id="PRO_5005596660" description="non-specific serine/threonine protein kinase" evidence="7">
    <location>
        <begin position="21"/>
        <end position="219"/>
    </location>
</feature>
<feature type="domain" description="Wall-associated receptor kinase galacturonan-binding" evidence="8">
    <location>
        <begin position="30"/>
        <end position="95"/>
    </location>
</feature>
<evidence type="ECO:0000256" key="7">
    <source>
        <dbReference type="SAM" id="SignalP"/>
    </source>
</evidence>
<accession>A0A0L9VHA8</accession>
<evidence type="ECO:0000313" key="11">
    <source>
        <dbReference type="Proteomes" id="UP000053144"/>
    </source>
</evidence>
<evidence type="ECO:0000313" key="10">
    <source>
        <dbReference type="EMBL" id="KOM54378.1"/>
    </source>
</evidence>
<dbReference type="EC" id="2.7.11.1" evidence="2"/>
<keyword evidence="4" id="KW-0325">Glycoprotein</keyword>
<keyword evidence="3 7" id="KW-0732">Signal</keyword>
<organism evidence="10 11">
    <name type="scientific">Phaseolus angularis</name>
    <name type="common">Azuki bean</name>
    <name type="synonym">Vigna angularis</name>
    <dbReference type="NCBI Taxonomy" id="3914"/>
    <lineage>
        <taxon>Eukaryota</taxon>
        <taxon>Viridiplantae</taxon>
        <taxon>Streptophyta</taxon>
        <taxon>Embryophyta</taxon>
        <taxon>Tracheophyta</taxon>
        <taxon>Spermatophyta</taxon>
        <taxon>Magnoliopsida</taxon>
        <taxon>eudicotyledons</taxon>
        <taxon>Gunneridae</taxon>
        <taxon>Pentapetalae</taxon>
        <taxon>rosids</taxon>
        <taxon>fabids</taxon>
        <taxon>Fabales</taxon>
        <taxon>Fabaceae</taxon>
        <taxon>Papilionoideae</taxon>
        <taxon>50 kb inversion clade</taxon>
        <taxon>NPAAA clade</taxon>
        <taxon>indigoferoid/millettioid clade</taxon>
        <taxon>Phaseoleae</taxon>
        <taxon>Vigna</taxon>
    </lineage>
</organism>
<evidence type="ECO:0000256" key="3">
    <source>
        <dbReference type="ARBA" id="ARBA00022729"/>
    </source>
</evidence>
<dbReference type="Gramene" id="KOM54378">
    <property type="protein sequence ID" value="KOM54378"/>
    <property type="gene ID" value="LR48_Vigan10g027000"/>
</dbReference>
<comment type="catalytic activity">
    <reaction evidence="6">
        <text>L-seryl-[protein] + ATP = O-phospho-L-seryl-[protein] + ADP + H(+)</text>
        <dbReference type="Rhea" id="RHEA:17989"/>
        <dbReference type="Rhea" id="RHEA-COMP:9863"/>
        <dbReference type="Rhea" id="RHEA-COMP:11604"/>
        <dbReference type="ChEBI" id="CHEBI:15378"/>
        <dbReference type="ChEBI" id="CHEBI:29999"/>
        <dbReference type="ChEBI" id="CHEBI:30616"/>
        <dbReference type="ChEBI" id="CHEBI:83421"/>
        <dbReference type="ChEBI" id="CHEBI:456216"/>
        <dbReference type="EC" id="2.7.11.1"/>
    </reaction>
</comment>
<evidence type="ECO:0000256" key="5">
    <source>
        <dbReference type="ARBA" id="ARBA00047899"/>
    </source>
</evidence>
<dbReference type="Pfam" id="PF14380">
    <property type="entry name" value="WAK_assoc"/>
    <property type="match status" value="1"/>
</dbReference>
<reference evidence="11" key="1">
    <citation type="journal article" date="2015" name="Proc. Natl. Acad. Sci. U.S.A.">
        <title>Genome sequencing of adzuki bean (Vigna angularis) provides insight into high starch and low fat accumulation and domestication.</title>
        <authorList>
            <person name="Yang K."/>
            <person name="Tian Z."/>
            <person name="Chen C."/>
            <person name="Luo L."/>
            <person name="Zhao B."/>
            <person name="Wang Z."/>
            <person name="Yu L."/>
            <person name="Li Y."/>
            <person name="Sun Y."/>
            <person name="Li W."/>
            <person name="Chen Y."/>
            <person name="Li Y."/>
            <person name="Zhang Y."/>
            <person name="Ai D."/>
            <person name="Zhao J."/>
            <person name="Shang C."/>
            <person name="Ma Y."/>
            <person name="Wu B."/>
            <person name="Wang M."/>
            <person name="Gao L."/>
            <person name="Sun D."/>
            <person name="Zhang P."/>
            <person name="Guo F."/>
            <person name="Wang W."/>
            <person name="Li Y."/>
            <person name="Wang J."/>
            <person name="Varshney R.K."/>
            <person name="Wang J."/>
            <person name="Ling H.Q."/>
            <person name="Wan P."/>
        </authorList>
    </citation>
    <scope>NUCLEOTIDE SEQUENCE</scope>
    <source>
        <strain evidence="11">cv. Jingnong 6</strain>
    </source>
</reference>
<evidence type="ECO:0000259" key="9">
    <source>
        <dbReference type="Pfam" id="PF14380"/>
    </source>
</evidence>
<comment type="catalytic activity">
    <reaction evidence="5">
        <text>L-threonyl-[protein] + ATP = O-phospho-L-threonyl-[protein] + ADP + H(+)</text>
        <dbReference type="Rhea" id="RHEA:46608"/>
        <dbReference type="Rhea" id="RHEA-COMP:11060"/>
        <dbReference type="Rhea" id="RHEA-COMP:11605"/>
        <dbReference type="ChEBI" id="CHEBI:15378"/>
        <dbReference type="ChEBI" id="CHEBI:30013"/>
        <dbReference type="ChEBI" id="CHEBI:30616"/>
        <dbReference type="ChEBI" id="CHEBI:61977"/>
        <dbReference type="ChEBI" id="CHEBI:456216"/>
        <dbReference type="EC" id="2.7.11.1"/>
    </reaction>
</comment>
<evidence type="ECO:0000256" key="4">
    <source>
        <dbReference type="ARBA" id="ARBA00023180"/>
    </source>
</evidence>
<gene>
    <name evidence="10" type="ORF">LR48_Vigan10g027000</name>
</gene>
<dbReference type="GO" id="GO:0004674">
    <property type="term" value="F:protein serine/threonine kinase activity"/>
    <property type="evidence" value="ECO:0007669"/>
    <property type="project" value="UniProtKB-EC"/>
</dbReference>
<feature type="domain" description="Wall-associated receptor kinase C-terminal" evidence="9">
    <location>
        <begin position="112"/>
        <end position="207"/>
    </location>
</feature>
<evidence type="ECO:0000256" key="1">
    <source>
        <dbReference type="ARBA" id="ARBA00004167"/>
    </source>
</evidence>
<evidence type="ECO:0000256" key="6">
    <source>
        <dbReference type="ARBA" id="ARBA00048679"/>
    </source>
</evidence>
<dbReference type="EMBL" id="CM003380">
    <property type="protein sequence ID" value="KOM54378.1"/>
    <property type="molecule type" value="Genomic_DNA"/>
</dbReference>
<dbReference type="InterPro" id="IPR025287">
    <property type="entry name" value="WAK_GUB"/>
</dbReference>
<dbReference type="Proteomes" id="UP000053144">
    <property type="component" value="Chromosome 10"/>
</dbReference>
<sequence>MPKPYYSLFAVFIILVTCHAQTDSNTSAACASSNCGNISIGYPFWKKSDTNVGEFCGYPEFGLECSDDQAIIKFPTDTYQVADINYDVRSITLLDIDVLDQPCPRARHNHIKCMQQHDKNQSYVFLAGDEVKNGYGWVRQCDEHVVVTVKQEEIDGTNLITGFGDAMKKGFVLDWVSAKDCAACEDSDGYCRYNHTTKQSSCLCRDGRTVAKSCKKGTL</sequence>
<dbReference type="Pfam" id="PF13947">
    <property type="entry name" value="GUB_WAK_bind"/>
    <property type="match status" value="1"/>
</dbReference>
<dbReference type="PANTHER" id="PTHR33138:SF1">
    <property type="entry name" value="OS01G0113900 PROTEIN"/>
    <property type="match status" value="1"/>
</dbReference>
<evidence type="ECO:0000256" key="2">
    <source>
        <dbReference type="ARBA" id="ARBA00012513"/>
    </source>
</evidence>
<name>A0A0L9VHA8_PHAAN</name>
<proteinExistence type="predicted"/>
<dbReference type="AlphaFoldDB" id="A0A0L9VHA8"/>
<dbReference type="OMA" id="FQMRYDD"/>
<dbReference type="InterPro" id="IPR032872">
    <property type="entry name" value="WAK_assoc_C"/>
</dbReference>
<dbReference type="GO" id="GO:0016020">
    <property type="term" value="C:membrane"/>
    <property type="evidence" value="ECO:0007669"/>
    <property type="project" value="UniProtKB-SubCell"/>
</dbReference>
<evidence type="ECO:0000259" key="8">
    <source>
        <dbReference type="Pfam" id="PF13947"/>
    </source>
</evidence>
<protein>
    <recommendedName>
        <fullName evidence="2">non-specific serine/threonine protein kinase</fullName>
        <ecNumber evidence="2">2.7.11.1</ecNumber>
    </recommendedName>
</protein>